<evidence type="ECO:0008006" key="4">
    <source>
        <dbReference type="Google" id="ProtNLM"/>
    </source>
</evidence>
<dbReference type="EMBL" id="BPVZ01000036">
    <property type="protein sequence ID" value="GKV12288.1"/>
    <property type="molecule type" value="Genomic_DNA"/>
</dbReference>
<comment type="caution">
    <text evidence="2">The sequence shown here is derived from an EMBL/GenBank/DDBJ whole genome shotgun (WGS) entry which is preliminary data.</text>
</comment>
<accession>A0AAV5JLQ4</accession>
<proteinExistence type="predicted"/>
<evidence type="ECO:0000313" key="3">
    <source>
        <dbReference type="Proteomes" id="UP001054252"/>
    </source>
</evidence>
<evidence type="ECO:0000256" key="1">
    <source>
        <dbReference type="SAM" id="Phobius"/>
    </source>
</evidence>
<keyword evidence="1" id="KW-0472">Membrane</keyword>
<sequence>MNFIFLALNWLGFTLISLGFSNFGIFPKIPLHFRRPSPKPASSSLAC</sequence>
<keyword evidence="1" id="KW-0812">Transmembrane</keyword>
<name>A0AAV5JLQ4_9ROSI</name>
<evidence type="ECO:0000313" key="2">
    <source>
        <dbReference type="EMBL" id="GKV12288.1"/>
    </source>
</evidence>
<dbReference type="AlphaFoldDB" id="A0AAV5JLQ4"/>
<reference evidence="2 3" key="1">
    <citation type="journal article" date="2021" name="Commun. Biol.">
        <title>The genome of Shorea leprosula (Dipterocarpaceae) highlights the ecological relevance of drought in aseasonal tropical rainforests.</title>
        <authorList>
            <person name="Ng K.K.S."/>
            <person name="Kobayashi M.J."/>
            <person name="Fawcett J.A."/>
            <person name="Hatakeyama M."/>
            <person name="Paape T."/>
            <person name="Ng C.H."/>
            <person name="Ang C.C."/>
            <person name="Tnah L.H."/>
            <person name="Lee C.T."/>
            <person name="Nishiyama T."/>
            <person name="Sese J."/>
            <person name="O'Brien M.J."/>
            <person name="Copetti D."/>
            <person name="Mohd Noor M.I."/>
            <person name="Ong R.C."/>
            <person name="Putra M."/>
            <person name="Sireger I.Z."/>
            <person name="Indrioko S."/>
            <person name="Kosugi Y."/>
            <person name="Izuno A."/>
            <person name="Isagi Y."/>
            <person name="Lee S.L."/>
            <person name="Shimizu K.K."/>
        </authorList>
    </citation>
    <scope>NUCLEOTIDE SEQUENCE [LARGE SCALE GENOMIC DNA]</scope>
    <source>
        <strain evidence="2">214</strain>
    </source>
</reference>
<keyword evidence="3" id="KW-1185">Reference proteome</keyword>
<feature type="transmembrane region" description="Helical" evidence="1">
    <location>
        <begin position="6"/>
        <end position="26"/>
    </location>
</feature>
<keyword evidence="1" id="KW-1133">Transmembrane helix</keyword>
<organism evidence="2 3">
    <name type="scientific">Rubroshorea leprosula</name>
    <dbReference type="NCBI Taxonomy" id="152421"/>
    <lineage>
        <taxon>Eukaryota</taxon>
        <taxon>Viridiplantae</taxon>
        <taxon>Streptophyta</taxon>
        <taxon>Embryophyta</taxon>
        <taxon>Tracheophyta</taxon>
        <taxon>Spermatophyta</taxon>
        <taxon>Magnoliopsida</taxon>
        <taxon>eudicotyledons</taxon>
        <taxon>Gunneridae</taxon>
        <taxon>Pentapetalae</taxon>
        <taxon>rosids</taxon>
        <taxon>malvids</taxon>
        <taxon>Malvales</taxon>
        <taxon>Dipterocarpaceae</taxon>
        <taxon>Rubroshorea</taxon>
    </lineage>
</organism>
<protein>
    <recommendedName>
        <fullName evidence="4">ATP synthase F0 subunit 8</fullName>
    </recommendedName>
</protein>
<dbReference type="Proteomes" id="UP001054252">
    <property type="component" value="Unassembled WGS sequence"/>
</dbReference>
<gene>
    <name evidence="2" type="ORF">SLEP1_g23456</name>
</gene>